<dbReference type="HOGENOM" id="CLU_2667397_0_0_11"/>
<proteinExistence type="predicted"/>
<reference evidence="1 2" key="1">
    <citation type="journal article" date="2012" name="J. Bacteriol.">
        <title>Whole-Genome Sequence of Nocardiopsis alba Strain ATCC BAA-2165, Associated with Honeybees.</title>
        <authorList>
            <person name="Qiao J."/>
            <person name="Chen L."/>
            <person name="Li Y."/>
            <person name="Wang J."/>
            <person name="Zhang W."/>
            <person name="Chen S."/>
        </authorList>
    </citation>
    <scope>NUCLEOTIDE SEQUENCE [LARGE SCALE GENOMIC DNA]</scope>
    <source>
        <strain evidence="2">ATCC BAA-2165 / BE74</strain>
    </source>
</reference>
<sequence>MGKGWGQLLYGPLVREGDVAAVLIFSLFQWGVRGLCGGGARWGRNRVVGGELGVYREWRSSIGWARSNPMDLFCW</sequence>
<dbReference type="AlphaFoldDB" id="J7LFJ6"/>
<accession>J7LFJ6</accession>
<protein>
    <submittedName>
        <fullName evidence="1">Uncharacterized protein</fullName>
    </submittedName>
</protein>
<dbReference type="STRING" id="1205910.B005_2877"/>
<organism evidence="1 2">
    <name type="scientific">Nocardiopsis alba (strain ATCC BAA-2165 / BE74)</name>
    <dbReference type="NCBI Taxonomy" id="1205910"/>
    <lineage>
        <taxon>Bacteria</taxon>
        <taxon>Bacillati</taxon>
        <taxon>Actinomycetota</taxon>
        <taxon>Actinomycetes</taxon>
        <taxon>Streptosporangiales</taxon>
        <taxon>Nocardiopsidaceae</taxon>
        <taxon>Nocardiopsis</taxon>
    </lineage>
</organism>
<evidence type="ECO:0000313" key="2">
    <source>
        <dbReference type="Proteomes" id="UP000003779"/>
    </source>
</evidence>
<evidence type="ECO:0000313" key="1">
    <source>
        <dbReference type="EMBL" id="AFR10220.1"/>
    </source>
</evidence>
<dbReference type="EMBL" id="CP003788">
    <property type="protein sequence ID" value="AFR10220.1"/>
    <property type="molecule type" value="Genomic_DNA"/>
</dbReference>
<gene>
    <name evidence="1" type="ordered locus">B005_2877</name>
</gene>
<dbReference type="Proteomes" id="UP000003779">
    <property type="component" value="Chromosome"/>
</dbReference>
<dbReference type="KEGG" id="nal:B005_2877"/>
<reference evidence="2" key="2">
    <citation type="submission" date="2012-08" db="EMBL/GenBank/DDBJ databases">
        <title>Whole-genome sequence of Nocardiopsis alba strain ATCC BAA-2165 associated with honeybees.</title>
        <authorList>
            <person name="Qiao J."/>
            <person name="Chen L."/>
            <person name="Li Y."/>
            <person name="Wang J."/>
            <person name="Zhang W."/>
            <person name="Chen S."/>
        </authorList>
    </citation>
    <scope>NUCLEOTIDE SEQUENCE [LARGE SCALE GENOMIC DNA]</scope>
    <source>
        <strain evidence="2">ATCC BAA-2165 / BE74</strain>
    </source>
</reference>
<name>J7LFJ6_NOCAA</name>